<accession>A0A369VU12</accession>
<gene>
    <name evidence="2" type="ORF">DVW87_07580</name>
</gene>
<evidence type="ECO:0000313" key="3">
    <source>
        <dbReference type="Proteomes" id="UP000253918"/>
    </source>
</evidence>
<dbReference type="Gene3D" id="3.40.50.300">
    <property type="entry name" value="P-loop containing nucleotide triphosphate hydrolases"/>
    <property type="match status" value="1"/>
</dbReference>
<dbReference type="PANTHER" id="PTHR30305">
    <property type="entry name" value="PROTEIN YJDM-RELATED"/>
    <property type="match status" value="1"/>
</dbReference>
<keyword evidence="3" id="KW-1185">Reference proteome</keyword>
<dbReference type="InterPro" id="IPR011104">
    <property type="entry name" value="Hpr_kin/Pase_C"/>
</dbReference>
<feature type="domain" description="HPr kinase/phosphorylase C-terminal" evidence="1">
    <location>
        <begin position="7"/>
        <end position="82"/>
    </location>
</feature>
<dbReference type="SUPFAM" id="SSF53795">
    <property type="entry name" value="PEP carboxykinase-like"/>
    <property type="match status" value="1"/>
</dbReference>
<dbReference type="CDD" id="cd01918">
    <property type="entry name" value="HprK_C"/>
    <property type="match status" value="1"/>
</dbReference>
<dbReference type="PANTHER" id="PTHR30305:SF1">
    <property type="entry name" value="HPR KINASE_PHOSPHORYLASE"/>
    <property type="match status" value="1"/>
</dbReference>
<dbReference type="EMBL" id="QQNB01000002">
    <property type="protein sequence ID" value="RDE05135.1"/>
    <property type="molecule type" value="Genomic_DNA"/>
</dbReference>
<dbReference type="Proteomes" id="UP000253918">
    <property type="component" value="Unassembled WGS sequence"/>
</dbReference>
<protein>
    <submittedName>
        <fullName evidence="2">Aldolase</fullName>
    </submittedName>
</protein>
<reference evidence="2 3" key="1">
    <citation type="submission" date="2018-07" db="EMBL/GenBank/DDBJ databases">
        <title>a novel species of Sphingomonas isolated from the rhizosphere soil of Araceae plant.</title>
        <authorList>
            <person name="Zhiyong W."/>
            <person name="Qinglan Z."/>
            <person name="Zhiwei F."/>
            <person name="Ding X."/>
            <person name="Gejiao W."/>
            <person name="Shixue Z."/>
        </authorList>
    </citation>
    <scope>NUCLEOTIDE SEQUENCE [LARGE SCALE GENOMIC DNA]</scope>
    <source>
        <strain evidence="2 3">WZY 27</strain>
    </source>
</reference>
<sequence>MSEGVEEVRHATTVAIGGKGVAIEGASGTGKSDLALRLIDRGATLVSDDYTLFRRDGAVVRARAPGNIAGKMEIRGLGIHDMPHLPEAPVALVVRLGAAVPRLPEPQISRIAGVELPAVDLAGLEASAPIKVERALAAVLGT</sequence>
<dbReference type="GO" id="GO:0000155">
    <property type="term" value="F:phosphorelay sensor kinase activity"/>
    <property type="evidence" value="ECO:0007669"/>
    <property type="project" value="InterPro"/>
</dbReference>
<name>A0A369VU12_9SPHN</name>
<evidence type="ECO:0000259" key="1">
    <source>
        <dbReference type="Pfam" id="PF07475"/>
    </source>
</evidence>
<dbReference type="GO" id="GO:0006109">
    <property type="term" value="P:regulation of carbohydrate metabolic process"/>
    <property type="evidence" value="ECO:0007669"/>
    <property type="project" value="InterPro"/>
</dbReference>
<dbReference type="GO" id="GO:0005524">
    <property type="term" value="F:ATP binding"/>
    <property type="evidence" value="ECO:0007669"/>
    <property type="project" value="InterPro"/>
</dbReference>
<proteinExistence type="predicted"/>
<organism evidence="2 3">
    <name type="scientific">Sphingomonas aracearum</name>
    <dbReference type="NCBI Taxonomy" id="2283317"/>
    <lineage>
        <taxon>Bacteria</taxon>
        <taxon>Pseudomonadati</taxon>
        <taxon>Pseudomonadota</taxon>
        <taxon>Alphaproteobacteria</taxon>
        <taxon>Sphingomonadales</taxon>
        <taxon>Sphingomonadaceae</taxon>
        <taxon>Sphingomonas</taxon>
    </lineage>
</organism>
<dbReference type="RefSeq" id="WP_114687206.1">
    <property type="nucleotide sequence ID" value="NZ_QQNB01000002.1"/>
</dbReference>
<dbReference type="Pfam" id="PF07475">
    <property type="entry name" value="Hpr_kinase_C"/>
    <property type="match status" value="1"/>
</dbReference>
<dbReference type="InterPro" id="IPR027417">
    <property type="entry name" value="P-loop_NTPase"/>
</dbReference>
<dbReference type="AlphaFoldDB" id="A0A369VU12"/>
<dbReference type="OrthoDB" id="8326226at2"/>
<evidence type="ECO:0000313" key="2">
    <source>
        <dbReference type="EMBL" id="RDE05135.1"/>
    </source>
</evidence>
<comment type="caution">
    <text evidence="2">The sequence shown here is derived from an EMBL/GenBank/DDBJ whole genome shotgun (WGS) entry which is preliminary data.</text>
</comment>